<keyword evidence="2" id="KW-1185">Reference proteome</keyword>
<comment type="caution">
    <text evidence="1">The sequence shown here is derived from an EMBL/GenBank/DDBJ whole genome shotgun (WGS) entry which is preliminary data.</text>
</comment>
<organism evidence="1 2">
    <name type="scientific">Rubellimicrobium thermophilum DSM 16684</name>
    <dbReference type="NCBI Taxonomy" id="1123069"/>
    <lineage>
        <taxon>Bacteria</taxon>
        <taxon>Pseudomonadati</taxon>
        <taxon>Pseudomonadota</taxon>
        <taxon>Alphaproteobacteria</taxon>
        <taxon>Rhodobacterales</taxon>
        <taxon>Roseobacteraceae</taxon>
        <taxon>Rubellimicrobium</taxon>
    </lineage>
</organism>
<dbReference type="Proteomes" id="UP000015346">
    <property type="component" value="Unassembled WGS sequence"/>
</dbReference>
<proteinExistence type="predicted"/>
<sequence>MAFADILAARPVAFPVPDDGPDPFLACNTPAELHAAEAIARQMGAPCPKPAKPSQSPS</sequence>
<protein>
    <submittedName>
        <fullName evidence="1">Uncharacterized protein</fullName>
    </submittedName>
</protein>
<dbReference type="STRING" id="1123069.ruthe_03276"/>
<dbReference type="AlphaFoldDB" id="S9QSA0"/>
<evidence type="ECO:0000313" key="2">
    <source>
        <dbReference type="Proteomes" id="UP000015346"/>
    </source>
</evidence>
<accession>S9QSA0</accession>
<evidence type="ECO:0000313" key="1">
    <source>
        <dbReference type="EMBL" id="EPX82538.1"/>
    </source>
</evidence>
<name>S9QSA0_9RHOB</name>
<dbReference type="RefSeq" id="WP_021099328.1">
    <property type="nucleotide sequence ID" value="NZ_KE557326.1"/>
</dbReference>
<reference evidence="1 2" key="1">
    <citation type="journal article" date="2013" name="Stand. Genomic Sci.">
        <title>Genome sequence of the reddish-pigmented Rubellimicrobium thermophilum type strain (DSM 16684(T)), a member of the Roseobacter clade.</title>
        <authorList>
            <person name="Fiebig A."/>
            <person name="Riedel T."/>
            <person name="Gronow S."/>
            <person name="Petersen J."/>
            <person name="Klenk H.P."/>
            <person name="Goker M."/>
        </authorList>
    </citation>
    <scope>NUCLEOTIDE SEQUENCE [LARGE SCALE GENOMIC DNA]</scope>
    <source>
        <strain evidence="1 2">DSM 16684</strain>
    </source>
</reference>
<dbReference type="HOGENOM" id="CLU_2976546_0_0_5"/>
<gene>
    <name evidence="1" type="ORF">ruthe_03276</name>
</gene>
<dbReference type="EMBL" id="AOLV01000040">
    <property type="protein sequence ID" value="EPX82538.1"/>
    <property type="molecule type" value="Genomic_DNA"/>
</dbReference>